<dbReference type="Pfam" id="PF12937">
    <property type="entry name" value="F-box-like"/>
    <property type="match status" value="1"/>
</dbReference>
<evidence type="ECO:0000259" key="1">
    <source>
        <dbReference type="PROSITE" id="PS50181"/>
    </source>
</evidence>
<dbReference type="Gene3D" id="3.80.10.10">
    <property type="entry name" value="Ribonuclease Inhibitor"/>
    <property type="match status" value="2"/>
</dbReference>
<dbReference type="Gene3D" id="1.20.1280.50">
    <property type="match status" value="1"/>
</dbReference>
<dbReference type="EMBL" id="JAIXMP010000006">
    <property type="protein sequence ID" value="KAI9271942.1"/>
    <property type="molecule type" value="Genomic_DNA"/>
</dbReference>
<dbReference type="SMART" id="SM00256">
    <property type="entry name" value="FBOX"/>
    <property type="match status" value="1"/>
</dbReference>
<organism evidence="2 3">
    <name type="scientific">Phascolomyces articulosus</name>
    <dbReference type="NCBI Taxonomy" id="60185"/>
    <lineage>
        <taxon>Eukaryota</taxon>
        <taxon>Fungi</taxon>
        <taxon>Fungi incertae sedis</taxon>
        <taxon>Mucoromycota</taxon>
        <taxon>Mucoromycotina</taxon>
        <taxon>Mucoromycetes</taxon>
        <taxon>Mucorales</taxon>
        <taxon>Lichtheimiaceae</taxon>
        <taxon>Phascolomyces</taxon>
    </lineage>
</organism>
<dbReference type="PANTHER" id="PTHR38926">
    <property type="entry name" value="F-BOX DOMAIN CONTAINING PROTEIN, EXPRESSED"/>
    <property type="match status" value="1"/>
</dbReference>
<dbReference type="InterPro" id="IPR032675">
    <property type="entry name" value="LRR_dom_sf"/>
</dbReference>
<keyword evidence="3" id="KW-1185">Reference proteome</keyword>
<dbReference type="AlphaFoldDB" id="A0AAD5K6Z7"/>
<dbReference type="InterPro" id="IPR036047">
    <property type="entry name" value="F-box-like_dom_sf"/>
</dbReference>
<dbReference type="SUPFAM" id="SSF52047">
    <property type="entry name" value="RNI-like"/>
    <property type="match status" value="2"/>
</dbReference>
<feature type="domain" description="F-box" evidence="1">
    <location>
        <begin position="25"/>
        <end position="73"/>
    </location>
</feature>
<reference evidence="2" key="1">
    <citation type="journal article" date="2022" name="IScience">
        <title>Evolution of zygomycete secretomes and the origins of terrestrial fungal ecologies.</title>
        <authorList>
            <person name="Chang Y."/>
            <person name="Wang Y."/>
            <person name="Mondo S."/>
            <person name="Ahrendt S."/>
            <person name="Andreopoulos W."/>
            <person name="Barry K."/>
            <person name="Beard J."/>
            <person name="Benny G.L."/>
            <person name="Blankenship S."/>
            <person name="Bonito G."/>
            <person name="Cuomo C."/>
            <person name="Desiro A."/>
            <person name="Gervers K.A."/>
            <person name="Hundley H."/>
            <person name="Kuo A."/>
            <person name="LaButti K."/>
            <person name="Lang B.F."/>
            <person name="Lipzen A."/>
            <person name="O'Donnell K."/>
            <person name="Pangilinan J."/>
            <person name="Reynolds N."/>
            <person name="Sandor L."/>
            <person name="Smith M.E."/>
            <person name="Tsang A."/>
            <person name="Grigoriev I.V."/>
            <person name="Stajich J.E."/>
            <person name="Spatafora J.W."/>
        </authorList>
    </citation>
    <scope>NUCLEOTIDE SEQUENCE</scope>
    <source>
        <strain evidence="2">RSA 2281</strain>
    </source>
</reference>
<protein>
    <recommendedName>
        <fullName evidence="1">F-box domain-containing protein</fullName>
    </recommendedName>
</protein>
<sequence>MTTFYQKTKDLLFKIQHGTLVKDRQDFLLFMPYDIIAAIFSLLNSHELVVCVSVCRRWRTFFIENPHIQWKTVLFHNIQAFFKCPIFSSEIPEENKKARYIRSLSLDHSVIHGSYQNIKEIEMADMLKQLIKINCSSLDHLEFHDCPLSCMEFLQYMQFTGERLRRMEIGNSYIDPRLVGIILHACPNLISLECTDCTPYVSSMVSKQPVPIDMPSFQHLVMMQIVVDESTGPDYLGQVLRQCPQLKSLTLNSQVDWIVRDAIDRPPPEIIFDAIYDTVQQSCKKLESFTFSCLPYWTVTEHAHITHGSPASLQDLYILSKQYVEEGSVQRGDIFRNKYNRQQKQKDIMVQGLKISSYGTQDKKKKEDEMIVKRKYATLEYYVGCPPPRMKNSSWTMLSISVDTDIARVGYRFFPFTLGSVRKFLSDRPNLTMVELSGISGKYNYRPSELLIPAVTDIASLRHLVLQDSDMHTIASILSKHKCPTVTHLTIRNSQWVADRYWLDDLSKVQSLRVLFIDNYPEFDALNLGLLFQNTMCLLEQVHFVRLNLQDHEQVSSAVMNSDCTISTIQAPRNHADDEKINAWMMNHKLQEHQVSSMASMVKHWIIGLSVLERLKCVKLVHCSHVTSKDILDLVERAKEMKELHIIGCDSVGNVDYTERLLCERNGRLIVMD</sequence>
<evidence type="ECO:0000313" key="3">
    <source>
        <dbReference type="Proteomes" id="UP001209540"/>
    </source>
</evidence>
<accession>A0AAD5K6Z7</accession>
<dbReference type="SUPFAM" id="SSF81383">
    <property type="entry name" value="F-box domain"/>
    <property type="match status" value="1"/>
</dbReference>
<dbReference type="InterPro" id="IPR001810">
    <property type="entry name" value="F-box_dom"/>
</dbReference>
<dbReference type="PANTHER" id="PTHR38926:SF5">
    <property type="entry name" value="F-BOX AND LEUCINE-RICH REPEAT PROTEIN 6"/>
    <property type="match status" value="1"/>
</dbReference>
<dbReference type="CDD" id="cd09917">
    <property type="entry name" value="F-box_SF"/>
    <property type="match status" value="1"/>
</dbReference>
<comment type="caution">
    <text evidence="2">The sequence shown here is derived from an EMBL/GenBank/DDBJ whole genome shotgun (WGS) entry which is preliminary data.</text>
</comment>
<dbReference type="Proteomes" id="UP001209540">
    <property type="component" value="Unassembled WGS sequence"/>
</dbReference>
<gene>
    <name evidence="2" type="ORF">BDA99DRAFT_308734</name>
</gene>
<proteinExistence type="predicted"/>
<dbReference type="PROSITE" id="PS50181">
    <property type="entry name" value="FBOX"/>
    <property type="match status" value="1"/>
</dbReference>
<evidence type="ECO:0000313" key="2">
    <source>
        <dbReference type="EMBL" id="KAI9271942.1"/>
    </source>
</evidence>
<name>A0AAD5K6Z7_9FUNG</name>
<reference evidence="2" key="2">
    <citation type="submission" date="2023-02" db="EMBL/GenBank/DDBJ databases">
        <authorList>
            <consortium name="DOE Joint Genome Institute"/>
            <person name="Mondo S.J."/>
            <person name="Chang Y."/>
            <person name="Wang Y."/>
            <person name="Ahrendt S."/>
            <person name="Andreopoulos W."/>
            <person name="Barry K."/>
            <person name="Beard J."/>
            <person name="Benny G.L."/>
            <person name="Blankenship S."/>
            <person name="Bonito G."/>
            <person name="Cuomo C."/>
            <person name="Desiro A."/>
            <person name="Gervers K.A."/>
            <person name="Hundley H."/>
            <person name="Kuo A."/>
            <person name="LaButti K."/>
            <person name="Lang B.F."/>
            <person name="Lipzen A."/>
            <person name="O'Donnell K."/>
            <person name="Pangilinan J."/>
            <person name="Reynolds N."/>
            <person name="Sandor L."/>
            <person name="Smith M.W."/>
            <person name="Tsang A."/>
            <person name="Grigoriev I.V."/>
            <person name="Stajich J.E."/>
            <person name="Spatafora J.W."/>
        </authorList>
    </citation>
    <scope>NUCLEOTIDE SEQUENCE</scope>
    <source>
        <strain evidence="2">RSA 2281</strain>
    </source>
</reference>